<evidence type="ECO:0000313" key="3">
    <source>
        <dbReference type="Proteomes" id="UP001163850"/>
    </source>
</evidence>
<feature type="chain" id="PRO_5041377246" evidence="1">
    <location>
        <begin position="25"/>
        <end position="134"/>
    </location>
</feature>
<comment type="caution">
    <text evidence="2">The sequence shown here is derived from an EMBL/GenBank/DDBJ whole genome shotgun (WGS) entry which is preliminary data.</text>
</comment>
<dbReference type="Proteomes" id="UP001163850">
    <property type="component" value="Unassembled WGS sequence"/>
</dbReference>
<protein>
    <submittedName>
        <fullName evidence="2">Uncharacterized protein</fullName>
    </submittedName>
</protein>
<keyword evidence="1" id="KW-0732">Signal</keyword>
<reference evidence="2" key="1">
    <citation type="submission" date="2022-08" db="EMBL/GenBank/DDBJ databases">
        <authorList>
            <consortium name="DOE Joint Genome Institute"/>
            <person name="Min B."/>
            <person name="Riley R."/>
            <person name="Sierra-Patev S."/>
            <person name="Naranjo-Ortiz M."/>
            <person name="Looney B."/>
            <person name="Konkel Z."/>
            <person name="Slot J.C."/>
            <person name="Sakamoto Y."/>
            <person name="Steenwyk J.L."/>
            <person name="Rokas A."/>
            <person name="Carro J."/>
            <person name="Camarero S."/>
            <person name="Ferreira P."/>
            <person name="Molpeceres G."/>
            <person name="Ruiz-Duenas F.J."/>
            <person name="Serrano A."/>
            <person name="Henrissat B."/>
            <person name="Drula E."/>
            <person name="Hughes K.W."/>
            <person name="Mata J.L."/>
            <person name="Ishikawa N.K."/>
            <person name="Vargas-Isla R."/>
            <person name="Ushijima S."/>
            <person name="Smith C.A."/>
            <person name="Ahrendt S."/>
            <person name="Andreopoulos W."/>
            <person name="He G."/>
            <person name="Labutti K."/>
            <person name="Lipzen A."/>
            <person name="Ng V."/>
            <person name="Sandor L."/>
            <person name="Barry K."/>
            <person name="Martinez A.T."/>
            <person name="Xiao Y."/>
            <person name="Gibbons J.G."/>
            <person name="Terashima K."/>
            <person name="Hibbett D.S."/>
            <person name="Grigoriev I.V."/>
        </authorList>
    </citation>
    <scope>NUCLEOTIDE SEQUENCE</scope>
    <source>
        <strain evidence="2">TFB7829</strain>
    </source>
</reference>
<organism evidence="2 3">
    <name type="scientific">Lentinula detonsa</name>
    <dbReference type="NCBI Taxonomy" id="2804962"/>
    <lineage>
        <taxon>Eukaryota</taxon>
        <taxon>Fungi</taxon>
        <taxon>Dikarya</taxon>
        <taxon>Basidiomycota</taxon>
        <taxon>Agaricomycotina</taxon>
        <taxon>Agaricomycetes</taxon>
        <taxon>Agaricomycetidae</taxon>
        <taxon>Agaricales</taxon>
        <taxon>Marasmiineae</taxon>
        <taxon>Omphalotaceae</taxon>
        <taxon>Lentinula</taxon>
    </lineage>
</organism>
<dbReference type="AlphaFoldDB" id="A0AA38Q7U8"/>
<proteinExistence type="predicted"/>
<evidence type="ECO:0000256" key="1">
    <source>
        <dbReference type="SAM" id="SignalP"/>
    </source>
</evidence>
<name>A0AA38Q7U8_9AGAR</name>
<feature type="signal peptide" evidence="1">
    <location>
        <begin position="1"/>
        <end position="24"/>
    </location>
</feature>
<accession>A0AA38Q7U8</accession>
<evidence type="ECO:0000313" key="2">
    <source>
        <dbReference type="EMBL" id="KAJ3989193.1"/>
    </source>
</evidence>
<sequence length="134" mass="14487">MTAAPPFVLCFSITCLLSPQYTAAVHRTKQDCVTTGFCQSVLLRSTSDRGTVSTACEYSLTAFAHVSTESYSIELKGRGISKGHETSVIICFVISTLCCVYAPISKGTEERRAHTALSPCHPLVKAIHMRSNSP</sequence>
<gene>
    <name evidence="2" type="ORF">F5890DRAFT_84257</name>
</gene>
<dbReference type="EMBL" id="MU801900">
    <property type="protein sequence ID" value="KAJ3989193.1"/>
    <property type="molecule type" value="Genomic_DNA"/>
</dbReference>